<evidence type="ECO:0000313" key="2">
    <source>
        <dbReference type="EMBL" id="MBM3281971.1"/>
    </source>
</evidence>
<sequence length="105" mass="12634">MIGAWSMDLSLLFWTFVRGIIIFLILYFLSVALYWYNRSGKIPPFRTIIRMMLQWAKWFPRILVHRVKIVPDRVRKKKVSPYPNLAKNNSSKLVIKNRVRVKKKK</sequence>
<gene>
    <name evidence="2" type="ORF">FJY86_01350</name>
</gene>
<accession>A0A8T4C6D4</accession>
<keyword evidence="1" id="KW-0812">Transmembrane</keyword>
<reference evidence="2" key="1">
    <citation type="submission" date="2019-03" db="EMBL/GenBank/DDBJ databases">
        <title>Lake Tanganyika Metagenome-Assembled Genomes (MAGs).</title>
        <authorList>
            <person name="Tran P."/>
        </authorList>
    </citation>
    <scope>NUCLEOTIDE SEQUENCE</scope>
    <source>
        <strain evidence="2">M_DeepCast_50m_m2_156</strain>
    </source>
</reference>
<evidence type="ECO:0000256" key="1">
    <source>
        <dbReference type="SAM" id="Phobius"/>
    </source>
</evidence>
<proteinExistence type="predicted"/>
<dbReference type="AlphaFoldDB" id="A0A8T4C6D4"/>
<keyword evidence="1" id="KW-0472">Membrane</keyword>
<feature type="transmembrane region" description="Helical" evidence="1">
    <location>
        <begin position="12"/>
        <end position="36"/>
    </location>
</feature>
<dbReference type="Proteomes" id="UP000774699">
    <property type="component" value="Unassembled WGS sequence"/>
</dbReference>
<evidence type="ECO:0000313" key="3">
    <source>
        <dbReference type="Proteomes" id="UP000774699"/>
    </source>
</evidence>
<organism evidence="2 3">
    <name type="scientific">Candidatus Iainarchaeum sp</name>
    <dbReference type="NCBI Taxonomy" id="3101447"/>
    <lineage>
        <taxon>Archaea</taxon>
        <taxon>Candidatus Iainarchaeota</taxon>
        <taxon>Candidatus Iainarchaeia</taxon>
        <taxon>Candidatus Iainarchaeales</taxon>
        <taxon>Candidatus Iainarchaeaceae</taxon>
        <taxon>Candidatus Iainarchaeum</taxon>
    </lineage>
</organism>
<name>A0A8T4C6D4_9ARCH</name>
<dbReference type="EMBL" id="VGJJ01000005">
    <property type="protein sequence ID" value="MBM3281971.1"/>
    <property type="molecule type" value="Genomic_DNA"/>
</dbReference>
<keyword evidence="1" id="KW-1133">Transmembrane helix</keyword>
<comment type="caution">
    <text evidence="2">The sequence shown here is derived from an EMBL/GenBank/DDBJ whole genome shotgun (WGS) entry which is preliminary data.</text>
</comment>
<protein>
    <submittedName>
        <fullName evidence="2">Uncharacterized protein</fullName>
    </submittedName>
</protein>